<gene>
    <name evidence="1" type="ORF">G6047_12970</name>
</gene>
<comment type="caution">
    <text evidence="1">The sequence shown here is derived from an EMBL/GenBank/DDBJ whole genome shotgun (WGS) entry which is preliminary data.</text>
</comment>
<dbReference type="Proteomes" id="UP000712080">
    <property type="component" value="Unassembled WGS sequence"/>
</dbReference>
<dbReference type="RefSeq" id="WP_169528053.1">
    <property type="nucleotide sequence ID" value="NZ_JAAMPU010000107.1"/>
</dbReference>
<dbReference type="PROSITE" id="PS51257">
    <property type="entry name" value="PROKAR_LIPOPROTEIN"/>
    <property type="match status" value="1"/>
</dbReference>
<keyword evidence="2" id="KW-1185">Reference proteome</keyword>
<name>A0A972JGD9_9FLAO</name>
<dbReference type="EMBL" id="JAAMPU010000107">
    <property type="protein sequence ID" value="NMH28949.1"/>
    <property type="molecule type" value="Genomic_DNA"/>
</dbReference>
<sequence>MKYIAAFLLFSLIGCKPKMPPDFSIVGDFDVDTYNSQTGIFTRYYVMKPLAVVKMELTADEKQELFDYCEKIDFFSFPSEFQCDTLHPGGIIPSSSIEIQIRANGIIKGSRTSTYCDTKLQMEKEKKLYLLYDKLWNMIEKKAAYKSIPPADVIRL</sequence>
<evidence type="ECO:0000313" key="2">
    <source>
        <dbReference type="Proteomes" id="UP000712080"/>
    </source>
</evidence>
<proteinExistence type="predicted"/>
<evidence type="ECO:0008006" key="3">
    <source>
        <dbReference type="Google" id="ProtNLM"/>
    </source>
</evidence>
<protein>
    <recommendedName>
        <fullName evidence="3">Lipoprotein</fullName>
    </recommendedName>
</protein>
<reference evidence="1" key="1">
    <citation type="submission" date="2020-02" db="EMBL/GenBank/DDBJ databases">
        <title>Flavobacterium sp. genome.</title>
        <authorList>
            <person name="Jung H.S."/>
            <person name="Baek J.H."/>
            <person name="Jeon C.O."/>
        </authorList>
    </citation>
    <scope>NUCLEOTIDE SEQUENCE</scope>
    <source>
        <strain evidence="1">SE-s28</strain>
    </source>
</reference>
<accession>A0A972JGD9</accession>
<dbReference type="AlphaFoldDB" id="A0A972JGD9"/>
<evidence type="ECO:0000313" key="1">
    <source>
        <dbReference type="EMBL" id="NMH28949.1"/>
    </source>
</evidence>
<organism evidence="1 2">
    <name type="scientific">Flavobacterium silvaticum</name>
    <dbReference type="NCBI Taxonomy" id="1852020"/>
    <lineage>
        <taxon>Bacteria</taxon>
        <taxon>Pseudomonadati</taxon>
        <taxon>Bacteroidota</taxon>
        <taxon>Flavobacteriia</taxon>
        <taxon>Flavobacteriales</taxon>
        <taxon>Flavobacteriaceae</taxon>
        <taxon>Flavobacterium</taxon>
    </lineage>
</organism>